<dbReference type="Proteomes" id="UP000243217">
    <property type="component" value="Unassembled WGS sequence"/>
</dbReference>
<proteinExistence type="predicted"/>
<feature type="compositionally biased region" description="Acidic residues" evidence="4">
    <location>
        <begin position="23"/>
        <end position="39"/>
    </location>
</feature>
<name>A0A1V9ZY53_9STRA</name>
<keyword evidence="2" id="KW-0863">Zinc-finger</keyword>
<keyword evidence="7" id="KW-1185">Reference proteome</keyword>
<evidence type="ECO:0000256" key="4">
    <source>
        <dbReference type="SAM" id="MobiDB-lite"/>
    </source>
</evidence>
<comment type="caution">
    <text evidence="6">The sequence shown here is derived from an EMBL/GenBank/DDBJ whole genome shotgun (WGS) entry which is preliminary data.</text>
</comment>
<feature type="domain" description="DUF4211" evidence="5">
    <location>
        <begin position="179"/>
        <end position="284"/>
    </location>
</feature>
<evidence type="ECO:0000256" key="2">
    <source>
        <dbReference type="ARBA" id="ARBA00022771"/>
    </source>
</evidence>
<protein>
    <recommendedName>
        <fullName evidence="5">DUF4211 domain-containing protein</fullName>
    </recommendedName>
</protein>
<keyword evidence="3" id="KW-0862">Zinc</keyword>
<evidence type="ECO:0000256" key="3">
    <source>
        <dbReference type="ARBA" id="ARBA00022833"/>
    </source>
</evidence>
<evidence type="ECO:0000313" key="6">
    <source>
        <dbReference type="EMBL" id="OQS02881.1"/>
    </source>
</evidence>
<dbReference type="GO" id="GO:0008270">
    <property type="term" value="F:zinc ion binding"/>
    <property type="evidence" value="ECO:0007669"/>
    <property type="project" value="UniProtKB-KW"/>
</dbReference>
<dbReference type="EMBL" id="JNBS01001060">
    <property type="protein sequence ID" value="OQS02881.1"/>
    <property type="molecule type" value="Genomic_DNA"/>
</dbReference>
<dbReference type="STRING" id="74557.A0A1V9ZY53"/>
<feature type="region of interest" description="Disordered" evidence="4">
    <location>
        <begin position="1"/>
        <end position="106"/>
    </location>
</feature>
<dbReference type="Pfam" id="PF13926">
    <property type="entry name" value="DUF4211"/>
    <property type="match status" value="1"/>
</dbReference>
<dbReference type="AlphaFoldDB" id="A0A1V9ZY53"/>
<sequence length="545" mass="62780">MASSDEEVEIVTPSKSHLRRITDEDDSEMAVDSPAEDSLEALSSGRKRKHLVVVDQSDEDEEIVTEHKRMSRPSTRRQSLSPVETPPSRRASRRLSDKHEASASKQKVQFATLDNCLKKEEEFIDASESADDEGNDTDNFVAAEGEVEYMTIEEADAVIDLHDEIESDDDGRAFQRFGGTRKKSEWFAIYMDYLENCLSDEEYEISHRESLFRDAEEKVERPLCQRRDSLRCNVYWPDELVEAIENFPQLSFGYFSSDNRCDACNRDNHNATVRVTFSGIECNALKLYQKQWSSHLMNCWDSNKARSVTFNLGSVCFNRILLYWSLLQAKTQWCTLIYNQMKQAGGVMSDNIRDKFHSKEYNRLEELQDMVDKFATTSTERNFKATNVWKGIRYEVVVDSVPRREIEDDSDEDKIDLPNAKTMPSPIGTPDNHIVVSSGGADREESRDDYDEEDLPLESDEEFLSEDQSDKAPSPCLICKQRPQDCAMLHGYYVHIYCCFECGKNVYNHDQPCQVCNRPIEKVVHVLPLSSQAERWVRKSLNKKK</sequence>
<evidence type="ECO:0000256" key="1">
    <source>
        <dbReference type="ARBA" id="ARBA00022723"/>
    </source>
</evidence>
<evidence type="ECO:0000313" key="7">
    <source>
        <dbReference type="Proteomes" id="UP000243217"/>
    </source>
</evidence>
<dbReference type="InterPro" id="IPR013083">
    <property type="entry name" value="Znf_RING/FYVE/PHD"/>
</dbReference>
<dbReference type="InterPro" id="IPR025451">
    <property type="entry name" value="DUF4211"/>
</dbReference>
<dbReference type="PANTHER" id="PTHR46858">
    <property type="entry name" value="OS05G0521000 PROTEIN"/>
    <property type="match status" value="1"/>
</dbReference>
<dbReference type="OrthoDB" id="24526at2759"/>
<evidence type="ECO:0000259" key="5">
    <source>
        <dbReference type="Pfam" id="PF13926"/>
    </source>
</evidence>
<dbReference type="Gene3D" id="3.30.40.10">
    <property type="entry name" value="Zinc/RING finger domain, C3HC4 (zinc finger)"/>
    <property type="match status" value="1"/>
</dbReference>
<keyword evidence="1" id="KW-0479">Metal-binding</keyword>
<dbReference type="GO" id="GO:0016567">
    <property type="term" value="P:protein ubiquitination"/>
    <property type="evidence" value="ECO:0007669"/>
    <property type="project" value="TreeGrafter"/>
</dbReference>
<dbReference type="PANTHER" id="PTHR46858:SF5">
    <property type="entry name" value="E3 UBIQUITIN-PROTEIN LIGASE APD1-RELATED"/>
    <property type="match status" value="1"/>
</dbReference>
<dbReference type="GO" id="GO:0061630">
    <property type="term" value="F:ubiquitin protein ligase activity"/>
    <property type="evidence" value="ECO:0007669"/>
    <property type="project" value="TreeGrafter"/>
</dbReference>
<reference evidence="6 7" key="1">
    <citation type="journal article" date="2014" name="Genome Biol. Evol.">
        <title>The secreted proteins of Achlya hypogyna and Thraustotheca clavata identify the ancestral oomycete secretome and reveal gene acquisitions by horizontal gene transfer.</title>
        <authorList>
            <person name="Misner I."/>
            <person name="Blouin N."/>
            <person name="Leonard G."/>
            <person name="Richards T.A."/>
            <person name="Lane C.E."/>
        </authorList>
    </citation>
    <scope>NUCLEOTIDE SEQUENCE [LARGE SCALE GENOMIC DNA]</scope>
    <source>
        <strain evidence="6 7">ATCC 34112</strain>
    </source>
</reference>
<gene>
    <name evidence="6" type="ORF">THRCLA_04787</name>
</gene>
<accession>A0A1V9ZY53</accession>
<feature type="region of interest" description="Disordered" evidence="4">
    <location>
        <begin position="405"/>
        <end position="455"/>
    </location>
</feature>
<organism evidence="6 7">
    <name type="scientific">Thraustotheca clavata</name>
    <dbReference type="NCBI Taxonomy" id="74557"/>
    <lineage>
        <taxon>Eukaryota</taxon>
        <taxon>Sar</taxon>
        <taxon>Stramenopiles</taxon>
        <taxon>Oomycota</taxon>
        <taxon>Saprolegniomycetes</taxon>
        <taxon>Saprolegniales</taxon>
        <taxon>Achlyaceae</taxon>
        <taxon>Thraustotheca</taxon>
    </lineage>
</organism>